<dbReference type="InterPro" id="IPR043502">
    <property type="entry name" value="DNA/RNA_pol_sf"/>
</dbReference>
<gene>
    <name evidence="2" type="ORF">O181_008515</name>
</gene>
<sequence>MKTLVIIAWNNHKSRRVAVFRALNTYTVPDRYPVPRIQETLTQLSKAKYVKSMDAIKGFHKISLIPKTKKFLSIITHCCIYEYLRMPFGIKNAPSHYQKMMNTILPTELSEGWLIIYIENIIICSDSWYLQLERIARVLDKLKGVNMNISLNKCSFGFEELKALGNIVSGLSLGVGTNKAEAMLLQRIPQNKKEMMSFLVFAQLSQATPERL</sequence>
<dbReference type="PANTHER" id="PTHR24559:SF435">
    <property type="entry name" value="RIBONUCLEASE H"/>
    <property type="match status" value="1"/>
</dbReference>
<comment type="caution">
    <text evidence="2">The sequence shown here is derived from an EMBL/GenBank/DDBJ whole genome shotgun (WGS) entry which is preliminary data.</text>
</comment>
<dbReference type="OrthoDB" id="2743851at2759"/>
<name>A0A9Q3BPH7_9BASI</name>
<dbReference type="SUPFAM" id="SSF56672">
    <property type="entry name" value="DNA/RNA polymerases"/>
    <property type="match status" value="1"/>
</dbReference>
<organism evidence="2 3">
    <name type="scientific">Austropuccinia psidii MF-1</name>
    <dbReference type="NCBI Taxonomy" id="1389203"/>
    <lineage>
        <taxon>Eukaryota</taxon>
        <taxon>Fungi</taxon>
        <taxon>Dikarya</taxon>
        <taxon>Basidiomycota</taxon>
        <taxon>Pucciniomycotina</taxon>
        <taxon>Pucciniomycetes</taxon>
        <taxon>Pucciniales</taxon>
        <taxon>Sphaerophragmiaceae</taxon>
        <taxon>Austropuccinia</taxon>
    </lineage>
</organism>
<keyword evidence="3" id="KW-1185">Reference proteome</keyword>
<dbReference type="Proteomes" id="UP000765509">
    <property type="component" value="Unassembled WGS sequence"/>
</dbReference>
<dbReference type="InterPro" id="IPR000477">
    <property type="entry name" value="RT_dom"/>
</dbReference>
<dbReference type="Gene3D" id="3.30.70.270">
    <property type="match status" value="1"/>
</dbReference>
<feature type="domain" description="Reverse transcriptase" evidence="1">
    <location>
        <begin position="13"/>
        <end position="165"/>
    </location>
</feature>
<reference evidence="2" key="1">
    <citation type="submission" date="2021-03" db="EMBL/GenBank/DDBJ databases">
        <title>Draft genome sequence of rust myrtle Austropuccinia psidii MF-1, a brazilian biotype.</title>
        <authorList>
            <person name="Quecine M.C."/>
            <person name="Pachon D.M.R."/>
            <person name="Bonatelli M.L."/>
            <person name="Correr F.H."/>
            <person name="Franceschini L.M."/>
            <person name="Leite T.F."/>
            <person name="Margarido G.R.A."/>
            <person name="Almeida C.A."/>
            <person name="Ferrarezi J.A."/>
            <person name="Labate C.A."/>
        </authorList>
    </citation>
    <scope>NUCLEOTIDE SEQUENCE</scope>
    <source>
        <strain evidence="2">MF-1</strain>
    </source>
</reference>
<dbReference type="PANTHER" id="PTHR24559">
    <property type="entry name" value="TRANSPOSON TY3-I GAG-POL POLYPROTEIN"/>
    <property type="match status" value="1"/>
</dbReference>
<accession>A0A9Q3BPH7</accession>
<dbReference type="EMBL" id="AVOT02001978">
    <property type="protein sequence ID" value="MBW0468800.1"/>
    <property type="molecule type" value="Genomic_DNA"/>
</dbReference>
<evidence type="ECO:0000313" key="3">
    <source>
        <dbReference type="Proteomes" id="UP000765509"/>
    </source>
</evidence>
<dbReference type="AlphaFoldDB" id="A0A9Q3BPH7"/>
<dbReference type="Pfam" id="PF00078">
    <property type="entry name" value="RVT_1"/>
    <property type="match status" value="1"/>
</dbReference>
<proteinExistence type="predicted"/>
<dbReference type="InterPro" id="IPR053134">
    <property type="entry name" value="RNA-dir_DNA_polymerase"/>
</dbReference>
<dbReference type="CDD" id="cd01647">
    <property type="entry name" value="RT_LTR"/>
    <property type="match status" value="1"/>
</dbReference>
<evidence type="ECO:0000259" key="1">
    <source>
        <dbReference type="Pfam" id="PF00078"/>
    </source>
</evidence>
<protein>
    <recommendedName>
        <fullName evidence="1">Reverse transcriptase domain-containing protein</fullName>
    </recommendedName>
</protein>
<dbReference type="InterPro" id="IPR043128">
    <property type="entry name" value="Rev_trsase/Diguanyl_cyclase"/>
</dbReference>
<evidence type="ECO:0000313" key="2">
    <source>
        <dbReference type="EMBL" id="MBW0468800.1"/>
    </source>
</evidence>